<gene>
    <name evidence="2" type="ORF">BDK51DRAFT_32211</name>
</gene>
<evidence type="ECO:0000313" key="3">
    <source>
        <dbReference type="Proteomes" id="UP000269721"/>
    </source>
</evidence>
<feature type="compositionally biased region" description="Polar residues" evidence="1">
    <location>
        <begin position="623"/>
        <end position="638"/>
    </location>
</feature>
<organism evidence="2 3">
    <name type="scientific">Blyttiomyces helicus</name>
    <dbReference type="NCBI Taxonomy" id="388810"/>
    <lineage>
        <taxon>Eukaryota</taxon>
        <taxon>Fungi</taxon>
        <taxon>Fungi incertae sedis</taxon>
        <taxon>Chytridiomycota</taxon>
        <taxon>Chytridiomycota incertae sedis</taxon>
        <taxon>Chytridiomycetes</taxon>
        <taxon>Chytridiomycetes incertae sedis</taxon>
        <taxon>Blyttiomyces</taxon>
    </lineage>
</organism>
<feature type="compositionally biased region" description="Polar residues" evidence="1">
    <location>
        <begin position="587"/>
        <end position="596"/>
    </location>
</feature>
<feature type="compositionally biased region" description="Polar residues" evidence="1">
    <location>
        <begin position="111"/>
        <end position="139"/>
    </location>
</feature>
<reference evidence="3" key="1">
    <citation type="journal article" date="2018" name="Nat. Microbiol.">
        <title>Leveraging single-cell genomics to expand the fungal tree of life.</title>
        <authorList>
            <person name="Ahrendt S.R."/>
            <person name="Quandt C.A."/>
            <person name="Ciobanu D."/>
            <person name="Clum A."/>
            <person name="Salamov A."/>
            <person name="Andreopoulos B."/>
            <person name="Cheng J.F."/>
            <person name="Woyke T."/>
            <person name="Pelin A."/>
            <person name="Henrissat B."/>
            <person name="Reynolds N.K."/>
            <person name="Benny G.L."/>
            <person name="Smith M.E."/>
            <person name="James T.Y."/>
            <person name="Grigoriev I.V."/>
        </authorList>
    </citation>
    <scope>NUCLEOTIDE SEQUENCE [LARGE SCALE GENOMIC DNA]</scope>
</reference>
<dbReference type="EMBL" id="KZ996870">
    <property type="protein sequence ID" value="RKO88206.1"/>
    <property type="molecule type" value="Genomic_DNA"/>
</dbReference>
<feature type="region of interest" description="Disordered" evidence="1">
    <location>
        <begin position="418"/>
        <end position="646"/>
    </location>
</feature>
<name>A0A4P9WCV9_9FUNG</name>
<feature type="compositionally biased region" description="Basic and acidic residues" evidence="1">
    <location>
        <begin position="143"/>
        <end position="153"/>
    </location>
</feature>
<feature type="compositionally biased region" description="Polar residues" evidence="1">
    <location>
        <begin position="563"/>
        <end position="575"/>
    </location>
</feature>
<sequence length="646" mass="65434">MPTPWTPIPRVTLNFVGFPVAGVGSGTSADAPAPARRVVAELPGPDPAGRSPTLADFLDLCKRGPLADDAGIDVAACVVYTADWAVLGRKSSVGLLRDGEALIIAFNGGSRSVTTSTTPLSQPASITADQSQALPTSILLSPKDVKEPPRKDQQTTFKLSSSTPRAAPTNPSTPPQPTKTFPLPTSKPAASGGKTPDAGPESRGWRDRAADEPREEIGAHGEAAPLGGAPIASHGLASAGDDAGHAGGKSPGAAHGYALSHGGEGSFAGSKGGGGPHGHGYAAGMDDAPHVGPRAAGGHMLEQGEYPSGKSAGGHGAAVEPGAYGGGKLRGGHGAALDQGAHAPAKNAGGHGAAVESTMYGGGKHGGGHGMLADHGFGKGGGEASGKAAMAMPIKGFGPGPASLRDDVIKAPFAARRVSDDNEVDLDDAESSSSHAGANSDSHPPPSHHTNRKSNSTPHHPDSDDEASDNVLDDFEDDFEVDPPLVTAQPAPKHATRAPPTSAPSHPPPSPRSIGHAASAPWSDPPPGNDPHSSERAGRDRSGSASGKRSTDREKDIGGGKSTVASKGHATTTKDSSGRSEEKHETSSSTRRTSALGNRIPSADRDRDRSDRDRRSSLAVTAGVQSSGEKSVKTSSRPSRNKDIEY</sequence>
<evidence type="ECO:0000256" key="1">
    <source>
        <dbReference type="SAM" id="MobiDB-lite"/>
    </source>
</evidence>
<feature type="compositionally biased region" description="Basic and acidic residues" evidence="1">
    <location>
        <begin position="602"/>
        <end position="616"/>
    </location>
</feature>
<feature type="compositionally biased region" description="Acidic residues" evidence="1">
    <location>
        <begin position="421"/>
        <end position="430"/>
    </location>
</feature>
<dbReference type="Proteomes" id="UP000269721">
    <property type="component" value="Unassembled WGS sequence"/>
</dbReference>
<protein>
    <submittedName>
        <fullName evidence="2">Uncharacterized protein</fullName>
    </submittedName>
</protein>
<feature type="compositionally biased region" description="Gly residues" evidence="1">
    <location>
        <begin position="262"/>
        <end position="278"/>
    </location>
</feature>
<feature type="compositionally biased region" description="Low complexity" evidence="1">
    <location>
        <begin position="232"/>
        <end position="241"/>
    </location>
</feature>
<feature type="compositionally biased region" description="Low complexity" evidence="1">
    <location>
        <begin position="431"/>
        <end position="442"/>
    </location>
</feature>
<evidence type="ECO:0000313" key="2">
    <source>
        <dbReference type="EMBL" id="RKO88206.1"/>
    </source>
</evidence>
<accession>A0A4P9WCV9</accession>
<dbReference type="AlphaFoldDB" id="A0A4P9WCV9"/>
<feature type="compositionally biased region" description="Basic and acidic residues" evidence="1">
    <location>
        <begin position="549"/>
        <end position="558"/>
    </location>
</feature>
<keyword evidence="3" id="KW-1185">Reference proteome</keyword>
<feature type="compositionally biased region" description="Basic and acidic residues" evidence="1">
    <location>
        <begin position="576"/>
        <end position="586"/>
    </location>
</feature>
<feature type="compositionally biased region" description="Basic and acidic residues" evidence="1">
    <location>
        <begin position="203"/>
        <end position="219"/>
    </location>
</feature>
<feature type="compositionally biased region" description="Basic and acidic residues" evidence="1">
    <location>
        <begin position="532"/>
        <end position="542"/>
    </location>
</feature>
<feature type="compositionally biased region" description="Polar residues" evidence="1">
    <location>
        <begin position="154"/>
        <end position="164"/>
    </location>
</feature>
<feature type="region of interest" description="Disordered" evidence="1">
    <location>
        <begin position="111"/>
        <end position="325"/>
    </location>
</feature>
<feature type="compositionally biased region" description="Pro residues" evidence="1">
    <location>
        <begin position="501"/>
        <end position="511"/>
    </location>
</feature>
<proteinExistence type="predicted"/>
<feature type="compositionally biased region" description="Acidic residues" evidence="1">
    <location>
        <begin position="463"/>
        <end position="481"/>
    </location>
</feature>
<dbReference type="OrthoDB" id="2159795at2759"/>